<accession>A0A915ZXV9</accession>
<evidence type="ECO:0000313" key="1">
    <source>
        <dbReference type="EMBL" id="CAB5391325.1"/>
    </source>
</evidence>
<protein>
    <submittedName>
        <fullName evidence="1">Uncharacterized protein</fullName>
    </submittedName>
</protein>
<dbReference type="AlphaFoldDB" id="A0A915ZXV9"/>
<comment type="caution">
    <text evidence="1">The sequence shown here is derived from an EMBL/GenBank/DDBJ whole genome shotgun (WGS) entry which is preliminary data.</text>
</comment>
<dbReference type="Proteomes" id="UP000684084">
    <property type="component" value="Unassembled WGS sequence"/>
</dbReference>
<evidence type="ECO:0000313" key="2">
    <source>
        <dbReference type="Proteomes" id="UP000684084"/>
    </source>
</evidence>
<name>A0A915ZXV9_9GLOM</name>
<dbReference type="EMBL" id="CAGKOT010000072">
    <property type="protein sequence ID" value="CAB5391325.1"/>
    <property type="molecule type" value="Genomic_DNA"/>
</dbReference>
<gene>
    <name evidence="1" type="ORF">CHRIB12_LOCUS21910</name>
</gene>
<organism evidence="1 2">
    <name type="scientific">Rhizophagus irregularis</name>
    <dbReference type="NCBI Taxonomy" id="588596"/>
    <lineage>
        <taxon>Eukaryota</taxon>
        <taxon>Fungi</taxon>
        <taxon>Fungi incertae sedis</taxon>
        <taxon>Mucoromycota</taxon>
        <taxon>Glomeromycotina</taxon>
        <taxon>Glomeromycetes</taxon>
        <taxon>Glomerales</taxon>
        <taxon>Glomeraceae</taxon>
        <taxon>Rhizophagus</taxon>
    </lineage>
</organism>
<dbReference type="OrthoDB" id="10269047at2759"/>
<sequence length="74" mass="8490">MNDPLQSSRHAFDAWPITKIYSDGVKFQSSHGQCIIERDHESAIQASIERSVTIFSQLKMVYPPANFLKCYSLR</sequence>
<proteinExistence type="predicted"/>
<reference evidence="1" key="1">
    <citation type="submission" date="2020-05" db="EMBL/GenBank/DDBJ databases">
        <authorList>
            <person name="Rincon C."/>
            <person name="Sanders R I."/>
            <person name="Robbins C."/>
            <person name="Chaturvedi A."/>
        </authorList>
    </citation>
    <scope>NUCLEOTIDE SEQUENCE</scope>
    <source>
        <strain evidence="1">CHB12</strain>
    </source>
</reference>